<protein>
    <submittedName>
        <fullName evidence="8">Transcriptional regulatory protein MctR</fullName>
    </submittedName>
</protein>
<keyword evidence="4" id="KW-0804">Transcription</keyword>
<dbReference type="CDD" id="cd17535">
    <property type="entry name" value="REC_NarL-like"/>
    <property type="match status" value="1"/>
</dbReference>
<keyword evidence="3" id="KW-0238">DNA-binding</keyword>
<dbReference type="InterPro" id="IPR039420">
    <property type="entry name" value="WalR-like"/>
</dbReference>
<feature type="domain" description="HTH luxR-type" evidence="6">
    <location>
        <begin position="146"/>
        <end position="211"/>
    </location>
</feature>
<dbReference type="SUPFAM" id="SSF52172">
    <property type="entry name" value="CheY-like"/>
    <property type="match status" value="1"/>
</dbReference>
<dbReference type="PANTHER" id="PTHR43214">
    <property type="entry name" value="TWO-COMPONENT RESPONSE REGULATOR"/>
    <property type="match status" value="1"/>
</dbReference>
<keyword evidence="2" id="KW-0805">Transcription regulation</keyword>
<evidence type="ECO:0000259" key="7">
    <source>
        <dbReference type="PROSITE" id="PS50110"/>
    </source>
</evidence>
<gene>
    <name evidence="8" type="ORF">AHMF7616_01469</name>
</gene>
<reference evidence="8 9" key="1">
    <citation type="submission" date="2018-04" db="EMBL/GenBank/DDBJ databases">
        <title>Adhaeribacter sp. HMF7616 genome sequencing and assembly.</title>
        <authorList>
            <person name="Kang H."/>
            <person name="Kang J."/>
            <person name="Cha I."/>
            <person name="Kim H."/>
            <person name="Joh K."/>
        </authorList>
    </citation>
    <scope>NUCLEOTIDE SEQUENCE [LARGE SCALE GENOMIC DNA]</scope>
    <source>
        <strain evidence="8 9">HMF7616</strain>
    </source>
</reference>
<evidence type="ECO:0000256" key="5">
    <source>
        <dbReference type="PROSITE-ProRule" id="PRU00169"/>
    </source>
</evidence>
<comment type="caution">
    <text evidence="8">The sequence shown here is derived from an EMBL/GenBank/DDBJ whole genome shotgun (WGS) entry which is preliminary data.</text>
</comment>
<accession>A0A369QEY3</accession>
<dbReference type="PROSITE" id="PS50110">
    <property type="entry name" value="RESPONSE_REGULATORY"/>
    <property type="match status" value="1"/>
</dbReference>
<keyword evidence="9" id="KW-1185">Reference proteome</keyword>
<dbReference type="PANTHER" id="PTHR43214:SF41">
    <property type="entry name" value="NITRATE_NITRITE RESPONSE REGULATOR PROTEIN NARP"/>
    <property type="match status" value="1"/>
</dbReference>
<sequence>MEVLKITKVVLVDDHKLFRKGMVELINGFSRYTVLWEAENGRDFIQKLVQQPLPDIVLLDVSMPIMDGYQTARWLEQYHPEVKVLALSMHDDDETILEMLHAGVNGYVLKNAEPAEVKAALRAMEQQGSYYTTRVREILARGIFQPKPILVELTPREIEFLKLACTELPYKSFAPLLKVNPRTVEDCRDRLFKKLEVVSRVGLVIYAIKHKIYKME</sequence>
<dbReference type="Proteomes" id="UP000253919">
    <property type="component" value="Unassembled WGS sequence"/>
</dbReference>
<dbReference type="EMBL" id="QASA01000001">
    <property type="protein sequence ID" value="RDC62870.1"/>
    <property type="molecule type" value="Genomic_DNA"/>
</dbReference>
<dbReference type="SMART" id="SM00448">
    <property type="entry name" value="REC"/>
    <property type="match status" value="1"/>
</dbReference>
<dbReference type="CDD" id="cd06170">
    <property type="entry name" value="LuxR_C_like"/>
    <property type="match status" value="1"/>
</dbReference>
<dbReference type="GO" id="GO:0006355">
    <property type="term" value="P:regulation of DNA-templated transcription"/>
    <property type="evidence" value="ECO:0007669"/>
    <property type="project" value="InterPro"/>
</dbReference>
<dbReference type="RefSeq" id="WP_115372260.1">
    <property type="nucleotide sequence ID" value="NZ_QASA01000001.1"/>
</dbReference>
<dbReference type="PROSITE" id="PS50043">
    <property type="entry name" value="HTH_LUXR_2"/>
    <property type="match status" value="1"/>
</dbReference>
<dbReference type="OrthoDB" id="9797341at2"/>
<dbReference type="Gene3D" id="3.40.50.2300">
    <property type="match status" value="1"/>
</dbReference>
<dbReference type="SMART" id="SM00421">
    <property type="entry name" value="HTH_LUXR"/>
    <property type="match status" value="1"/>
</dbReference>
<dbReference type="GO" id="GO:0000160">
    <property type="term" value="P:phosphorelay signal transduction system"/>
    <property type="evidence" value="ECO:0007669"/>
    <property type="project" value="InterPro"/>
</dbReference>
<dbReference type="Pfam" id="PF00072">
    <property type="entry name" value="Response_reg"/>
    <property type="match status" value="1"/>
</dbReference>
<evidence type="ECO:0000256" key="2">
    <source>
        <dbReference type="ARBA" id="ARBA00023015"/>
    </source>
</evidence>
<evidence type="ECO:0000256" key="1">
    <source>
        <dbReference type="ARBA" id="ARBA00022553"/>
    </source>
</evidence>
<dbReference type="InterPro" id="IPR011006">
    <property type="entry name" value="CheY-like_superfamily"/>
</dbReference>
<evidence type="ECO:0000313" key="8">
    <source>
        <dbReference type="EMBL" id="RDC62870.1"/>
    </source>
</evidence>
<dbReference type="AlphaFoldDB" id="A0A369QEY3"/>
<name>A0A369QEY3_9BACT</name>
<evidence type="ECO:0000259" key="6">
    <source>
        <dbReference type="PROSITE" id="PS50043"/>
    </source>
</evidence>
<evidence type="ECO:0000256" key="4">
    <source>
        <dbReference type="ARBA" id="ARBA00023163"/>
    </source>
</evidence>
<proteinExistence type="predicted"/>
<dbReference type="GO" id="GO:0003677">
    <property type="term" value="F:DNA binding"/>
    <property type="evidence" value="ECO:0007669"/>
    <property type="project" value="UniProtKB-KW"/>
</dbReference>
<feature type="modified residue" description="4-aspartylphosphate" evidence="5">
    <location>
        <position position="60"/>
    </location>
</feature>
<feature type="domain" description="Response regulatory" evidence="7">
    <location>
        <begin position="8"/>
        <end position="125"/>
    </location>
</feature>
<dbReference type="SUPFAM" id="SSF46894">
    <property type="entry name" value="C-terminal effector domain of the bipartite response regulators"/>
    <property type="match status" value="1"/>
</dbReference>
<dbReference type="InterPro" id="IPR000792">
    <property type="entry name" value="Tscrpt_reg_LuxR_C"/>
</dbReference>
<dbReference type="Pfam" id="PF00196">
    <property type="entry name" value="GerE"/>
    <property type="match status" value="1"/>
</dbReference>
<evidence type="ECO:0000256" key="3">
    <source>
        <dbReference type="ARBA" id="ARBA00023125"/>
    </source>
</evidence>
<dbReference type="InterPro" id="IPR001789">
    <property type="entry name" value="Sig_transdc_resp-reg_receiver"/>
</dbReference>
<evidence type="ECO:0000313" key="9">
    <source>
        <dbReference type="Proteomes" id="UP000253919"/>
    </source>
</evidence>
<dbReference type="InterPro" id="IPR058245">
    <property type="entry name" value="NreC/VraR/RcsB-like_REC"/>
</dbReference>
<dbReference type="InterPro" id="IPR016032">
    <property type="entry name" value="Sig_transdc_resp-reg_C-effctor"/>
</dbReference>
<keyword evidence="1 5" id="KW-0597">Phosphoprotein</keyword>
<organism evidence="8 9">
    <name type="scientific">Adhaeribacter pallidiroseus</name>
    <dbReference type="NCBI Taxonomy" id="2072847"/>
    <lineage>
        <taxon>Bacteria</taxon>
        <taxon>Pseudomonadati</taxon>
        <taxon>Bacteroidota</taxon>
        <taxon>Cytophagia</taxon>
        <taxon>Cytophagales</taxon>
        <taxon>Hymenobacteraceae</taxon>
        <taxon>Adhaeribacter</taxon>
    </lineage>
</organism>